<keyword evidence="1" id="KW-0472">Membrane</keyword>
<gene>
    <name evidence="2" type="ORF">V6257_17245</name>
</gene>
<reference evidence="2 3" key="1">
    <citation type="submission" date="2024-02" db="EMBL/GenBank/DDBJ databases">
        <title>Bacteria isolated from the canopy kelp, Nereocystis luetkeana.</title>
        <authorList>
            <person name="Pfister C.A."/>
            <person name="Younker I.T."/>
            <person name="Light S.H."/>
        </authorList>
    </citation>
    <scope>NUCLEOTIDE SEQUENCE [LARGE SCALE GENOMIC DNA]</scope>
    <source>
        <strain evidence="2 3">TI.1.03</strain>
    </source>
</reference>
<dbReference type="Proteomes" id="UP001371391">
    <property type="component" value="Unassembled WGS sequence"/>
</dbReference>
<keyword evidence="1" id="KW-1133">Transmembrane helix</keyword>
<dbReference type="EMBL" id="JBAKAW010000017">
    <property type="protein sequence ID" value="MEL0656770.1"/>
    <property type="molecule type" value="Genomic_DNA"/>
</dbReference>
<proteinExistence type="predicted"/>
<keyword evidence="3" id="KW-1185">Reference proteome</keyword>
<sequence>MKINTKKLIRLVAASLIGLMLLSYGLLAMTLDTESNLIINYICIGGGFIFCIVIAIFVVKEGLNNQSIPK</sequence>
<evidence type="ECO:0000313" key="2">
    <source>
        <dbReference type="EMBL" id="MEL0656770.1"/>
    </source>
</evidence>
<protein>
    <submittedName>
        <fullName evidence="2">Uncharacterized protein</fullName>
    </submittedName>
</protein>
<evidence type="ECO:0000256" key="1">
    <source>
        <dbReference type="SAM" id="Phobius"/>
    </source>
</evidence>
<feature type="transmembrane region" description="Helical" evidence="1">
    <location>
        <begin position="38"/>
        <end position="59"/>
    </location>
</feature>
<name>A0ABU9H4M3_9GAMM</name>
<dbReference type="RefSeq" id="WP_341603653.1">
    <property type="nucleotide sequence ID" value="NZ_JBAKAW010000017.1"/>
</dbReference>
<accession>A0ABU9H4M3</accession>
<comment type="caution">
    <text evidence="2">The sequence shown here is derived from an EMBL/GenBank/DDBJ whole genome shotgun (WGS) entry which is preliminary data.</text>
</comment>
<organism evidence="2 3">
    <name type="scientific">Pseudoalteromonas issachenkonii</name>
    <dbReference type="NCBI Taxonomy" id="152297"/>
    <lineage>
        <taxon>Bacteria</taxon>
        <taxon>Pseudomonadati</taxon>
        <taxon>Pseudomonadota</taxon>
        <taxon>Gammaproteobacteria</taxon>
        <taxon>Alteromonadales</taxon>
        <taxon>Pseudoalteromonadaceae</taxon>
        <taxon>Pseudoalteromonas</taxon>
    </lineage>
</organism>
<keyword evidence="1" id="KW-0812">Transmembrane</keyword>
<evidence type="ECO:0000313" key="3">
    <source>
        <dbReference type="Proteomes" id="UP001371391"/>
    </source>
</evidence>